<evidence type="ECO:0000313" key="1">
    <source>
        <dbReference type="EMBL" id="KAK4088275.1"/>
    </source>
</evidence>
<dbReference type="EMBL" id="LCWV01000002">
    <property type="protein sequence ID" value="PWI75575.1"/>
    <property type="molecule type" value="Genomic_DNA"/>
</dbReference>
<keyword evidence="4" id="KW-1185">Reference proteome</keyword>
<name>A0A2U3EM45_PURLI</name>
<gene>
    <name evidence="2" type="ORF">PCL_06233</name>
    <name evidence="1" type="ORF">Purlil1_7468</name>
</gene>
<dbReference type="Proteomes" id="UP000245956">
    <property type="component" value="Unassembled WGS sequence"/>
</dbReference>
<reference evidence="1" key="3">
    <citation type="submission" date="2023-11" db="EMBL/GenBank/DDBJ databases">
        <authorList>
            <person name="Beijen E."/>
            <person name="Ohm R.A."/>
        </authorList>
    </citation>
    <scope>NUCLEOTIDE SEQUENCE</scope>
    <source>
        <strain evidence="1">CBS 150709</strain>
    </source>
</reference>
<reference evidence="2" key="1">
    <citation type="submission" date="2015-05" db="EMBL/GenBank/DDBJ databases">
        <authorList>
            <person name="Wang D.B."/>
            <person name="Wang M."/>
        </authorList>
    </citation>
    <scope>NUCLEOTIDE SEQUENCE</scope>
    <source>
        <strain evidence="2">36-1</strain>
    </source>
</reference>
<sequence>MEDGERRGEADGRRGQRRGSYKVVPRNAVCLGLAGRMYSYLGGACPASCRDADEAARRGRANTYTQYYQGTVRQSPTSRYEYMRCNVAGGGLSRKGVCPPRPREGIRLIGAGLFGFERGWQGLPRRTGEWAQHHITGCLSDGCTMYRVPSGAPRALPPFGLVSPGAGWEWERRWRRRRRCGVRARGSAMRWLLPGVLCRLAYRHGTSHSTPVRGRR</sequence>
<dbReference type="EMBL" id="JAWRVI010000026">
    <property type="protein sequence ID" value="KAK4088275.1"/>
    <property type="molecule type" value="Genomic_DNA"/>
</dbReference>
<comment type="caution">
    <text evidence="2">The sequence shown here is derived from an EMBL/GenBank/DDBJ whole genome shotgun (WGS) entry which is preliminary data.</text>
</comment>
<proteinExistence type="predicted"/>
<organism evidence="2 3">
    <name type="scientific">Purpureocillium lilacinum</name>
    <name type="common">Paecilomyces lilacinus</name>
    <dbReference type="NCBI Taxonomy" id="33203"/>
    <lineage>
        <taxon>Eukaryota</taxon>
        <taxon>Fungi</taxon>
        <taxon>Dikarya</taxon>
        <taxon>Ascomycota</taxon>
        <taxon>Pezizomycotina</taxon>
        <taxon>Sordariomycetes</taxon>
        <taxon>Hypocreomycetidae</taxon>
        <taxon>Hypocreales</taxon>
        <taxon>Ophiocordycipitaceae</taxon>
        <taxon>Purpureocillium</taxon>
    </lineage>
</organism>
<accession>A0A2U3EM45</accession>
<dbReference type="Proteomes" id="UP001287286">
    <property type="component" value="Unassembled WGS sequence"/>
</dbReference>
<evidence type="ECO:0000313" key="4">
    <source>
        <dbReference type="Proteomes" id="UP001287286"/>
    </source>
</evidence>
<reference evidence="1 4" key="4">
    <citation type="journal article" date="2024" name="Microbiol. Resour. Announc.">
        <title>Genome annotations for the ascomycete fungi Trichoderma harzianum, Trichoderma aggressivum, and Purpureocillium lilacinum.</title>
        <authorList>
            <person name="Beijen E.P.W."/>
            <person name="Ohm R.A."/>
        </authorList>
    </citation>
    <scope>NUCLEOTIDE SEQUENCE [LARGE SCALE GENOMIC DNA]</scope>
    <source>
        <strain evidence="1 4">CBS 150709</strain>
    </source>
</reference>
<evidence type="ECO:0000313" key="2">
    <source>
        <dbReference type="EMBL" id="PWI75575.1"/>
    </source>
</evidence>
<protein>
    <submittedName>
        <fullName evidence="2">Uncharacterized protein</fullName>
    </submittedName>
</protein>
<reference evidence="2 3" key="2">
    <citation type="journal article" date="2016" name="Front. Microbiol.">
        <title>Genome and transcriptome sequences reveal the specific parasitism of the nematophagous Purpureocillium lilacinum 36-1.</title>
        <authorList>
            <person name="Xie J."/>
            <person name="Li S."/>
            <person name="Mo C."/>
            <person name="Xiao X."/>
            <person name="Peng D."/>
            <person name="Wang G."/>
            <person name="Xiao Y."/>
        </authorList>
    </citation>
    <scope>NUCLEOTIDE SEQUENCE [LARGE SCALE GENOMIC DNA]</scope>
    <source>
        <strain evidence="2 3">36-1</strain>
    </source>
</reference>
<evidence type="ECO:0000313" key="3">
    <source>
        <dbReference type="Proteomes" id="UP000245956"/>
    </source>
</evidence>
<dbReference type="AlphaFoldDB" id="A0A2U3EM45"/>